<comment type="catalytic activity">
    <reaction evidence="5">
        <text>alpha-D-glucose = beta-D-glucose</text>
        <dbReference type="Rhea" id="RHEA:10264"/>
        <dbReference type="ChEBI" id="CHEBI:15903"/>
        <dbReference type="ChEBI" id="CHEBI:17925"/>
        <dbReference type="EC" id="5.1.3.3"/>
    </reaction>
</comment>
<evidence type="ECO:0000256" key="5">
    <source>
        <dbReference type="PIRNR" id="PIRNR005096"/>
    </source>
</evidence>
<dbReference type="InterPro" id="IPR011013">
    <property type="entry name" value="Gal_mutarotase_sf_dom"/>
</dbReference>
<gene>
    <name evidence="9" type="ORF">C2869_17850</name>
</gene>
<dbReference type="AlphaFoldDB" id="A0A2S0VVG0"/>
<dbReference type="GO" id="GO:0006006">
    <property type="term" value="P:glucose metabolic process"/>
    <property type="evidence" value="ECO:0007669"/>
    <property type="project" value="TreeGrafter"/>
</dbReference>
<evidence type="ECO:0000256" key="1">
    <source>
        <dbReference type="ARBA" id="ARBA00005028"/>
    </source>
</evidence>
<organism evidence="9 10">
    <name type="scientific">Saccharobesus litoralis</name>
    <dbReference type="NCBI Taxonomy" id="2172099"/>
    <lineage>
        <taxon>Bacteria</taxon>
        <taxon>Pseudomonadati</taxon>
        <taxon>Pseudomonadota</taxon>
        <taxon>Gammaproteobacteria</taxon>
        <taxon>Alteromonadales</taxon>
        <taxon>Alteromonadaceae</taxon>
        <taxon>Saccharobesus</taxon>
    </lineage>
</organism>
<proteinExistence type="inferred from homology"/>
<dbReference type="InterPro" id="IPR015443">
    <property type="entry name" value="Aldose_1-epimerase"/>
</dbReference>
<dbReference type="KEGG" id="cate:C2869_17850"/>
<dbReference type="CDD" id="cd09019">
    <property type="entry name" value="galactose_mutarotase_like"/>
    <property type="match status" value="1"/>
</dbReference>
<protein>
    <recommendedName>
        <fullName evidence="5">Aldose 1-epimerase</fullName>
        <ecNumber evidence="5">5.1.3.3</ecNumber>
    </recommendedName>
</protein>
<evidence type="ECO:0000256" key="4">
    <source>
        <dbReference type="ARBA" id="ARBA00023277"/>
    </source>
</evidence>
<evidence type="ECO:0000256" key="8">
    <source>
        <dbReference type="PIRSR" id="PIRSR005096-3"/>
    </source>
</evidence>
<dbReference type="PANTHER" id="PTHR10091:SF0">
    <property type="entry name" value="GALACTOSE MUTAROTASE"/>
    <property type="match status" value="1"/>
</dbReference>
<dbReference type="SUPFAM" id="SSF74650">
    <property type="entry name" value="Galactose mutarotase-like"/>
    <property type="match status" value="1"/>
</dbReference>
<comment type="pathway">
    <text evidence="1 5">Carbohydrate metabolism; hexose metabolism.</text>
</comment>
<dbReference type="InterPro" id="IPR047215">
    <property type="entry name" value="Galactose_mutarotase-like"/>
</dbReference>
<dbReference type="RefSeq" id="WP_108604228.1">
    <property type="nucleotide sequence ID" value="NZ_CP026604.1"/>
</dbReference>
<dbReference type="EMBL" id="CP026604">
    <property type="protein sequence ID" value="AWB68163.1"/>
    <property type="molecule type" value="Genomic_DNA"/>
</dbReference>
<dbReference type="Pfam" id="PF01263">
    <property type="entry name" value="Aldose_epim"/>
    <property type="match status" value="1"/>
</dbReference>
<name>A0A2S0VVG0_9ALTE</name>
<dbReference type="InterPro" id="IPR008183">
    <property type="entry name" value="Aldose_1/G6P_1-epimerase"/>
</dbReference>
<evidence type="ECO:0000313" key="9">
    <source>
        <dbReference type="EMBL" id="AWB68163.1"/>
    </source>
</evidence>
<evidence type="ECO:0000256" key="2">
    <source>
        <dbReference type="ARBA" id="ARBA00006206"/>
    </source>
</evidence>
<keyword evidence="3 5" id="KW-0413">Isomerase</keyword>
<sequence>MSELKQITLKNNQGMQVELLNVGARVRSIKFPVNGQPTEMTVAYQNVENYQDDVFYLGATCGRVCNRIANGKFELNGQSYDLPINNGPNCLHGGELNFSYRFWQIEQASLTDTFVKFDLVSEEGDQGFPGQVTSSVIYQLTEQNELKINYLATTTAPTPINMTNHCYFDLGEGSCRELSLQMAASSYLPLDEHCIPTGETRAVEQGEFSFRQPAVIGERIDNAKDEQLVAAGGYDHCLILDNSPMSEAKATLTSHKNNIKLELFTDQPSVQLYSGRYLGGELTGFQGVCLEAQNYPDAINQAHFPNSVLQVGEEYYRNIVFKFSAL</sequence>
<dbReference type="EC" id="5.1.3.3" evidence="5"/>
<dbReference type="GO" id="GO:0004034">
    <property type="term" value="F:aldose 1-epimerase activity"/>
    <property type="evidence" value="ECO:0007669"/>
    <property type="project" value="UniProtKB-EC"/>
</dbReference>
<comment type="similarity">
    <text evidence="2 5">Belongs to the aldose epimerase family.</text>
</comment>
<feature type="active site" description="Proton acceptor" evidence="6">
    <location>
        <position position="291"/>
    </location>
</feature>
<dbReference type="GO" id="GO:0033499">
    <property type="term" value="P:galactose catabolic process via UDP-galactose, Leloir pathway"/>
    <property type="evidence" value="ECO:0007669"/>
    <property type="project" value="TreeGrafter"/>
</dbReference>
<keyword evidence="10" id="KW-1185">Reference proteome</keyword>
<evidence type="ECO:0000256" key="3">
    <source>
        <dbReference type="ARBA" id="ARBA00023235"/>
    </source>
</evidence>
<dbReference type="GO" id="GO:0030246">
    <property type="term" value="F:carbohydrate binding"/>
    <property type="evidence" value="ECO:0007669"/>
    <property type="project" value="InterPro"/>
</dbReference>
<evidence type="ECO:0000256" key="6">
    <source>
        <dbReference type="PIRSR" id="PIRSR005096-1"/>
    </source>
</evidence>
<feature type="binding site" evidence="8">
    <location>
        <begin position="66"/>
        <end position="67"/>
    </location>
    <ligand>
        <name>beta-D-galactose</name>
        <dbReference type="ChEBI" id="CHEBI:27667"/>
    </ligand>
</feature>
<feature type="binding site" evidence="8">
    <location>
        <begin position="165"/>
        <end position="167"/>
    </location>
    <ligand>
        <name>beta-D-galactose</name>
        <dbReference type="ChEBI" id="CHEBI:27667"/>
    </ligand>
</feature>
<dbReference type="NCBIfam" id="NF008277">
    <property type="entry name" value="PRK11055.1"/>
    <property type="match status" value="1"/>
</dbReference>
<keyword evidence="4 5" id="KW-0119">Carbohydrate metabolism</keyword>
<feature type="binding site" evidence="7">
    <location>
        <position position="235"/>
    </location>
    <ligand>
        <name>beta-D-galactose</name>
        <dbReference type="ChEBI" id="CHEBI:27667"/>
    </ligand>
</feature>
<dbReference type="Gene3D" id="2.70.98.10">
    <property type="match status" value="1"/>
</dbReference>
<evidence type="ECO:0000313" key="10">
    <source>
        <dbReference type="Proteomes" id="UP000244441"/>
    </source>
</evidence>
<dbReference type="InterPro" id="IPR014718">
    <property type="entry name" value="GH-type_carb-bd"/>
</dbReference>
<dbReference type="PANTHER" id="PTHR10091">
    <property type="entry name" value="ALDOSE-1-EPIMERASE"/>
    <property type="match status" value="1"/>
</dbReference>
<feature type="active site" description="Proton donor" evidence="6">
    <location>
        <position position="165"/>
    </location>
</feature>
<reference evidence="9 10" key="1">
    <citation type="submission" date="2018-01" db="EMBL/GenBank/DDBJ databases">
        <title>Genome sequence of a Cantenovulum-like bacteria.</title>
        <authorList>
            <person name="Tan W.R."/>
            <person name="Lau N.-S."/>
            <person name="Go F."/>
            <person name="Amirul A.-A.A."/>
        </authorList>
    </citation>
    <scope>NUCLEOTIDE SEQUENCE [LARGE SCALE GENOMIC DNA]</scope>
    <source>
        <strain evidence="9 10">CCB-QB4</strain>
    </source>
</reference>
<accession>A0A2S0VVG0</accession>
<dbReference type="Proteomes" id="UP000244441">
    <property type="component" value="Chromosome"/>
</dbReference>
<dbReference type="UniPathway" id="UPA00242"/>
<evidence type="ECO:0000256" key="7">
    <source>
        <dbReference type="PIRSR" id="PIRSR005096-2"/>
    </source>
</evidence>
<dbReference type="OrthoDB" id="9779408at2"/>
<dbReference type="PIRSF" id="PIRSF005096">
    <property type="entry name" value="GALM"/>
    <property type="match status" value="1"/>
</dbReference>